<dbReference type="PRINTS" id="PR00176">
    <property type="entry name" value="NANEUSMPORT"/>
</dbReference>
<evidence type="ECO:0000256" key="2">
    <source>
        <dbReference type="ARBA" id="ARBA00022448"/>
    </source>
</evidence>
<feature type="transmembrane region" description="Helical" evidence="6">
    <location>
        <begin position="396"/>
        <end position="418"/>
    </location>
</feature>
<reference evidence="8" key="1">
    <citation type="journal article" date="2019" name="Int. J. Syst. Evol. Microbiol.">
        <title>The Global Catalogue of Microorganisms (GCM) 10K type strain sequencing project: providing services to taxonomists for standard genome sequencing and annotation.</title>
        <authorList>
            <consortium name="The Broad Institute Genomics Platform"/>
            <consortium name="The Broad Institute Genome Sequencing Center for Infectious Disease"/>
            <person name="Wu L."/>
            <person name="Ma J."/>
        </authorList>
    </citation>
    <scope>NUCLEOTIDE SEQUENCE [LARGE SCALE GENOMIC DNA]</scope>
    <source>
        <strain evidence="8">CGMCC 1.16275</strain>
    </source>
</reference>
<evidence type="ECO:0000313" key="8">
    <source>
        <dbReference type="Proteomes" id="UP001596456"/>
    </source>
</evidence>
<dbReference type="EMBL" id="JBHTCM010000007">
    <property type="protein sequence ID" value="MFC7332774.1"/>
    <property type="molecule type" value="Genomic_DNA"/>
</dbReference>
<keyword evidence="5 6" id="KW-0472">Membrane</keyword>
<keyword evidence="3 6" id="KW-0812">Transmembrane</keyword>
<feature type="transmembrane region" description="Helical" evidence="6">
    <location>
        <begin position="438"/>
        <end position="458"/>
    </location>
</feature>
<dbReference type="InterPro" id="IPR037272">
    <property type="entry name" value="SNS_sf"/>
</dbReference>
<feature type="transmembrane region" description="Helical" evidence="6">
    <location>
        <begin position="165"/>
        <end position="182"/>
    </location>
</feature>
<evidence type="ECO:0000256" key="3">
    <source>
        <dbReference type="ARBA" id="ARBA00022692"/>
    </source>
</evidence>
<organism evidence="7 8">
    <name type="scientific">Rhodocista pekingensis</name>
    <dbReference type="NCBI Taxonomy" id="201185"/>
    <lineage>
        <taxon>Bacteria</taxon>
        <taxon>Pseudomonadati</taxon>
        <taxon>Pseudomonadota</taxon>
        <taxon>Alphaproteobacteria</taxon>
        <taxon>Rhodospirillales</taxon>
        <taxon>Azospirillaceae</taxon>
        <taxon>Rhodocista</taxon>
    </lineage>
</organism>
<dbReference type="PANTHER" id="PTHR42948:SF1">
    <property type="entry name" value="TRANSPORTER"/>
    <property type="match status" value="1"/>
</dbReference>
<dbReference type="SUPFAM" id="SSF161070">
    <property type="entry name" value="SNF-like"/>
    <property type="match status" value="1"/>
</dbReference>
<comment type="subcellular location">
    <subcellularLocation>
        <location evidence="1">Membrane</location>
        <topology evidence="1">Multi-pass membrane protein</topology>
    </subcellularLocation>
</comment>
<feature type="transmembrane region" description="Helical" evidence="6">
    <location>
        <begin position="21"/>
        <end position="39"/>
    </location>
</feature>
<evidence type="ECO:0000256" key="5">
    <source>
        <dbReference type="ARBA" id="ARBA00023136"/>
    </source>
</evidence>
<feature type="transmembrane region" description="Helical" evidence="6">
    <location>
        <begin position="229"/>
        <end position="254"/>
    </location>
</feature>
<feature type="transmembrane region" description="Helical" evidence="6">
    <location>
        <begin position="51"/>
        <end position="71"/>
    </location>
</feature>
<sequence length="459" mass="47734">MAKVGSEDAEGGVAVPHWSSRFAFIMAAVGSAVGLGNIWKFPYMTGTGGGAAFVLFYLGCVLMVGVPVLVAELMLGRRAQRGPIGALVALGRRYGGTPAWGLVAGMGVVAAFLILSFYSVIAGWALAYIPKLAVGAFAGATAQATGAIFDGLLADPLAMAGWHTLFMALTVVIVAQGVTGGIERAVTLLTPALFVMLVILAIYASVTGDFARGMAFLFTPDFSKLTTEVAISAAGQAFFSLSIGLGTMLAYGAYVGDNVSLPKMTLTIAAADTTCALVAGVAIFPIVFASGLDPAGGPGLVFVTLPVAFGAMPFGSLFGAVFFVLLAVAALTSSVSLLEPIVASLQERVRLPRIVLALGVAFLSWVLGFLTIFSFNRWSDIHPLGGGRTFFDLIDYATTNIMLPLGGVLLAVFAGWVLTREARVEEFGMGEGVVYRVWLFLVRFLAPAAIVIVALDALF</sequence>
<gene>
    <name evidence="7" type="ORF">ACFQPS_06335</name>
</gene>
<dbReference type="RefSeq" id="WP_377357427.1">
    <property type="nucleotide sequence ID" value="NZ_JBHTCM010000007.1"/>
</dbReference>
<evidence type="ECO:0000313" key="7">
    <source>
        <dbReference type="EMBL" id="MFC7332774.1"/>
    </source>
</evidence>
<evidence type="ECO:0000256" key="4">
    <source>
        <dbReference type="ARBA" id="ARBA00022989"/>
    </source>
</evidence>
<name>A0ABW2KRZ1_9PROT</name>
<keyword evidence="8" id="KW-1185">Reference proteome</keyword>
<dbReference type="CDD" id="cd10336">
    <property type="entry name" value="SLC6sbd_Tyt1-Like"/>
    <property type="match status" value="1"/>
</dbReference>
<evidence type="ECO:0000256" key="1">
    <source>
        <dbReference type="ARBA" id="ARBA00004141"/>
    </source>
</evidence>
<feature type="transmembrane region" description="Helical" evidence="6">
    <location>
        <begin position="266"/>
        <end position="288"/>
    </location>
</feature>
<dbReference type="InterPro" id="IPR047218">
    <property type="entry name" value="YocR/YhdH-like"/>
</dbReference>
<protein>
    <submittedName>
        <fullName evidence="7">Sodium-dependent transporter</fullName>
    </submittedName>
</protein>
<feature type="transmembrane region" description="Helical" evidence="6">
    <location>
        <begin position="99"/>
        <end position="126"/>
    </location>
</feature>
<proteinExistence type="predicted"/>
<dbReference type="NCBIfam" id="NF037979">
    <property type="entry name" value="Na_transp"/>
    <property type="match status" value="1"/>
</dbReference>
<dbReference type="Proteomes" id="UP001596456">
    <property type="component" value="Unassembled WGS sequence"/>
</dbReference>
<dbReference type="Pfam" id="PF00209">
    <property type="entry name" value="SNF"/>
    <property type="match status" value="2"/>
</dbReference>
<keyword evidence="4 6" id="KW-1133">Transmembrane helix</keyword>
<evidence type="ECO:0000256" key="6">
    <source>
        <dbReference type="SAM" id="Phobius"/>
    </source>
</evidence>
<dbReference type="InterPro" id="IPR000175">
    <property type="entry name" value="Na/ntran_symport"/>
</dbReference>
<comment type="caution">
    <text evidence="7">The sequence shown here is derived from an EMBL/GenBank/DDBJ whole genome shotgun (WGS) entry which is preliminary data.</text>
</comment>
<dbReference type="PANTHER" id="PTHR42948">
    <property type="entry name" value="TRANSPORTER"/>
    <property type="match status" value="1"/>
</dbReference>
<accession>A0ABW2KRZ1</accession>
<dbReference type="PROSITE" id="PS50267">
    <property type="entry name" value="NA_NEUROTRAN_SYMP_3"/>
    <property type="match status" value="1"/>
</dbReference>
<feature type="transmembrane region" description="Helical" evidence="6">
    <location>
        <begin position="354"/>
        <end position="376"/>
    </location>
</feature>
<feature type="transmembrane region" description="Helical" evidence="6">
    <location>
        <begin position="188"/>
        <end position="208"/>
    </location>
</feature>
<keyword evidence="2" id="KW-0813">Transport</keyword>